<reference evidence="1 2" key="1">
    <citation type="submission" date="2020-08" db="EMBL/GenBank/DDBJ databases">
        <title>Sequencing the genomes of 1000 actinobacteria strains.</title>
        <authorList>
            <person name="Klenk H.-P."/>
        </authorList>
    </citation>
    <scope>NUCLEOTIDE SEQUENCE [LARGE SCALE GENOMIC DNA]</scope>
    <source>
        <strain evidence="1 2">DSM 46887</strain>
    </source>
</reference>
<dbReference type="EMBL" id="JACHMP010000001">
    <property type="protein sequence ID" value="MBB5821674.1"/>
    <property type="molecule type" value="Genomic_DNA"/>
</dbReference>
<organism evidence="1 2">
    <name type="scientific">Streptosporangium becharense</name>
    <dbReference type="NCBI Taxonomy" id="1816182"/>
    <lineage>
        <taxon>Bacteria</taxon>
        <taxon>Bacillati</taxon>
        <taxon>Actinomycetota</taxon>
        <taxon>Actinomycetes</taxon>
        <taxon>Streptosporangiales</taxon>
        <taxon>Streptosporangiaceae</taxon>
        <taxon>Streptosporangium</taxon>
    </lineage>
</organism>
<gene>
    <name evidence="1" type="ORF">F4562_004736</name>
</gene>
<proteinExistence type="predicted"/>
<evidence type="ECO:0000313" key="2">
    <source>
        <dbReference type="Proteomes" id="UP000540685"/>
    </source>
</evidence>
<protein>
    <submittedName>
        <fullName evidence="1">Uncharacterized protein</fullName>
    </submittedName>
</protein>
<evidence type="ECO:0000313" key="1">
    <source>
        <dbReference type="EMBL" id="MBB5821674.1"/>
    </source>
</evidence>
<dbReference type="AlphaFoldDB" id="A0A7W9IJ29"/>
<keyword evidence="2" id="KW-1185">Reference proteome</keyword>
<sequence>MNPGWSRCHPCERHVEPAGSRVADVVVPVSYAIKGAQHAHNLIAYKARSPH</sequence>
<name>A0A7W9IJ29_9ACTN</name>
<comment type="caution">
    <text evidence="1">The sequence shown here is derived from an EMBL/GenBank/DDBJ whole genome shotgun (WGS) entry which is preliminary data.</text>
</comment>
<dbReference type="Proteomes" id="UP000540685">
    <property type="component" value="Unassembled WGS sequence"/>
</dbReference>
<accession>A0A7W9IJ29</accession>